<feature type="transmembrane region" description="Helical" evidence="1">
    <location>
        <begin position="113"/>
        <end position="134"/>
    </location>
</feature>
<proteinExistence type="predicted"/>
<keyword evidence="1" id="KW-0812">Transmembrane</keyword>
<evidence type="ECO:0000256" key="1">
    <source>
        <dbReference type="SAM" id="Phobius"/>
    </source>
</evidence>
<sequence>MDDATHSAKSFTAAVLLPVWFTFLVFYATSGSAEGPSEGTPIIICVIAILAIPYGFVCGFVGCPTLARISGANTGIHARVIASGLTIASTTALIASSTLGLQRLGLANAWQTATYLGMILFVPPFTVCFVIYCFSHRLGAQTQDDG</sequence>
<evidence type="ECO:0000313" key="3">
    <source>
        <dbReference type="Proteomes" id="UP000322699"/>
    </source>
</evidence>
<dbReference type="AlphaFoldDB" id="A0A5B1CB83"/>
<keyword evidence="1" id="KW-1133">Transmembrane helix</keyword>
<comment type="caution">
    <text evidence="2">The sequence shown here is derived from an EMBL/GenBank/DDBJ whole genome shotgun (WGS) entry which is preliminary data.</text>
</comment>
<name>A0A5B1CB83_9BACT</name>
<evidence type="ECO:0000313" key="2">
    <source>
        <dbReference type="EMBL" id="KAA1257542.1"/>
    </source>
</evidence>
<feature type="transmembrane region" description="Helical" evidence="1">
    <location>
        <begin position="12"/>
        <end position="29"/>
    </location>
</feature>
<keyword evidence="3" id="KW-1185">Reference proteome</keyword>
<gene>
    <name evidence="2" type="ORF">LF1_00290</name>
</gene>
<dbReference type="Proteomes" id="UP000322699">
    <property type="component" value="Unassembled WGS sequence"/>
</dbReference>
<protein>
    <submittedName>
        <fullName evidence="2">Uncharacterized protein</fullName>
    </submittedName>
</protein>
<feature type="transmembrane region" description="Helical" evidence="1">
    <location>
        <begin position="41"/>
        <end position="67"/>
    </location>
</feature>
<organism evidence="2 3">
    <name type="scientific">Rubripirellula obstinata</name>
    <dbReference type="NCBI Taxonomy" id="406547"/>
    <lineage>
        <taxon>Bacteria</taxon>
        <taxon>Pseudomonadati</taxon>
        <taxon>Planctomycetota</taxon>
        <taxon>Planctomycetia</taxon>
        <taxon>Pirellulales</taxon>
        <taxon>Pirellulaceae</taxon>
        <taxon>Rubripirellula</taxon>
    </lineage>
</organism>
<accession>A0A5B1CB83</accession>
<reference evidence="2 3" key="1">
    <citation type="submission" date="2019-08" db="EMBL/GenBank/DDBJ databases">
        <title>Deep-cultivation of Planctomycetes and their phenomic and genomic characterization uncovers novel biology.</title>
        <authorList>
            <person name="Wiegand S."/>
            <person name="Jogler M."/>
            <person name="Boedeker C."/>
            <person name="Pinto D."/>
            <person name="Vollmers J."/>
            <person name="Rivas-Marin E."/>
            <person name="Kohn T."/>
            <person name="Peeters S.H."/>
            <person name="Heuer A."/>
            <person name="Rast P."/>
            <person name="Oberbeckmann S."/>
            <person name="Bunk B."/>
            <person name="Jeske O."/>
            <person name="Meyerdierks A."/>
            <person name="Storesund J.E."/>
            <person name="Kallscheuer N."/>
            <person name="Luecker S."/>
            <person name="Lage O.M."/>
            <person name="Pohl T."/>
            <person name="Merkel B.J."/>
            <person name="Hornburger P."/>
            <person name="Mueller R.-W."/>
            <person name="Bruemmer F."/>
            <person name="Labrenz M."/>
            <person name="Spormann A.M."/>
            <person name="Op Den Camp H."/>
            <person name="Overmann J."/>
            <person name="Amann R."/>
            <person name="Jetten M.S.M."/>
            <person name="Mascher T."/>
            <person name="Medema M.H."/>
            <person name="Devos D.P."/>
            <person name="Kaster A.-K."/>
            <person name="Ovreas L."/>
            <person name="Rohde M."/>
            <person name="Galperin M.Y."/>
            <person name="Jogler C."/>
        </authorList>
    </citation>
    <scope>NUCLEOTIDE SEQUENCE [LARGE SCALE GENOMIC DNA]</scope>
    <source>
        <strain evidence="2 3">LF1</strain>
    </source>
</reference>
<dbReference type="EMBL" id="VRLW01000001">
    <property type="protein sequence ID" value="KAA1257542.1"/>
    <property type="molecule type" value="Genomic_DNA"/>
</dbReference>
<keyword evidence="1" id="KW-0472">Membrane</keyword>
<feature type="transmembrane region" description="Helical" evidence="1">
    <location>
        <begin position="79"/>
        <end position="101"/>
    </location>
</feature>